<dbReference type="SUPFAM" id="SSF54637">
    <property type="entry name" value="Thioesterase/thiol ester dehydrase-isomerase"/>
    <property type="match status" value="1"/>
</dbReference>
<keyword evidence="1" id="KW-0456">Lyase</keyword>
<dbReference type="PANTHER" id="PTHR30272">
    <property type="entry name" value="3-HYDROXYACYL-[ACYL-CARRIER-PROTEIN] DEHYDRATASE"/>
    <property type="match status" value="1"/>
</dbReference>
<evidence type="ECO:0000256" key="1">
    <source>
        <dbReference type="ARBA" id="ARBA00023239"/>
    </source>
</evidence>
<evidence type="ECO:0000313" key="3">
    <source>
        <dbReference type="Proteomes" id="UP000199073"/>
    </source>
</evidence>
<dbReference type="Pfam" id="PF07977">
    <property type="entry name" value="FabA"/>
    <property type="match status" value="1"/>
</dbReference>
<keyword evidence="3" id="KW-1185">Reference proteome</keyword>
<dbReference type="GO" id="GO:0016829">
    <property type="term" value="F:lyase activity"/>
    <property type="evidence" value="ECO:0007669"/>
    <property type="project" value="UniProtKB-KW"/>
</dbReference>
<accession>A0A1H0PWP4</accession>
<dbReference type="InterPro" id="IPR029069">
    <property type="entry name" value="HotDog_dom_sf"/>
</dbReference>
<dbReference type="OrthoDB" id="9772788at2"/>
<dbReference type="EMBL" id="FNJI01000010">
    <property type="protein sequence ID" value="SDP09095.1"/>
    <property type="molecule type" value="Genomic_DNA"/>
</dbReference>
<dbReference type="AlphaFoldDB" id="A0A1H0PWP4"/>
<gene>
    <name evidence="2" type="ORF">SAMN05660330_01782</name>
</gene>
<sequence length="147" mass="16197">MDVPAEIISFIPHRPPFLWVDRIISCSEDTIVTEKTFSEDLDIYQGHYPNNPITPGVLLCEAVFQSGAVLMAKIHPPPANEQSKVPVLTRINGAKFKRGVYPGDTVRIKVQLKEKVASVFFLKGVLKSCGKTALQVDFACAMADRPA</sequence>
<dbReference type="Proteomes" id="UP000199073">
    <property type="component" value="Unassembled WGS sequence"/>
</dbReference>
<dbReference type="Gene3D" id="3.10.129.10">
    <property type="entry name" value="Hotdog Thioesterase"/>
    <property type="match status" value="1"/>
</dbReference>
<dbReference type="PANTHER" id="PTHR30272:SF1">
    <property type="entry name" value="3-HYDROXYACYL-[ACYL-CARRIER-PROTEIN] DEHYDRATASE"/>
    <property type="match status" value="1"/>
</dbReference>
<dbReference type="InterPro" id="IPR013114">
    <property type="entry name" value="FabA_FabZ"/>
</dbReference>
<dbReference type="STRING" id="91360.SAMN05660330_01782"/>
<dbReference type="RefSeq" id="WP_092221937.1">
    <property type="nucleotide sequence ID" value="NZ_FNJI01000010.1"/>
</dbReference>
<evidence type="ECO:0000313" key="2">
    <source>
        <dbReference type="EMBL" id="SDP09095.1"/>
    </source>
</evidence>
<reference evidence="2 3" key="1">
    <citation type="submission" date="2016-10" db="EMBL/GenBank/DDBJ databases">
        <authorList>
            <person name="de Groot N.N."/>
        </authorList>
    </citation>
    <scope>NUCLEOTIDE SEQUENCE [LARGE SCALE GENOMIC DNA]</scope>
    <source>
        <strain evidence="2 3">DSM 12130</strain>
    </source>
</reference>
<name>A0A1H0PWP4_9BACT</name>
<organism evidence="2 3">
    <name type="scientific">Desulforhopalus singaporensis</name>
    <dbReference type="NCBI Taxonomy" id="91360"/>
    <lineage>
        <taxon>Bacteria</taxon>
        <taxon>Pseudomonadati</taxon>
        <taxon>Thermodesulfobacteriota</taxon>
        <taxon>Desulfobulbia</taxon>
        <taxon>Desulfobulbales</taxon>
        <taxon>Desulfocapsaceae</taxon>
        <taxon>Desulforhopalus</taxon>
    </lineage>
</organism>
<protein>
    <submittedName>
        <fullName evidence="2">3-hydroxyacyl-[acyl-carrier-protein] dehydratase</fullName>
    </submittedName>
</protein>
<dbReference type="CDD" id="cd01288">
    <property type="entry name" value="FabZ"/>
    <property type="match status" value="1"/>
</dbReference>
<proteinExistence type="predicted"/>